<accession>A0A9P4V1A3</accession>
<evidence type="ECO:0000313" key="2">
    <source>
        <dbReference type="EMBL" id="KAF2732883.1"/>
    </source>
</evidence>
<proteinExistence type="predicted"/>
<feature type="region of interest" description="Disordered" evidence="1">
    <location>
        <begin position="1"/>
        <end position="20"/>
    </location>
</feature>
<dbReference type="EMBL" id="ML996170">
    <property type="protein sequence ID" value="KAF2732883.1"/>
    <property type="molecule type" value="Genomic_DNA"/>
</dbReference>
<reference evidence="2" key="1">
    <citation type="journal article" date="2020" name="Stud. Mycol.">
        <title>101 Dothideomycetes genomes: a test case for predicting lifestyles and emergence of pathogens.</title>
        <authorList>
            <person name="Haridas S."/>
            <person name="Albert R."/>
            <person name="Binder M."/>
            <person name="Bloem J."/>
            <person name="Labutti K."/>
            <person name="Salamov A."/>
            <person name="Andreopoulos B."/>
            <person name="Baker S."/>
            <person name="Barry K."/>
            <person name="Bills G."/>
            <person name="Bluhm B."/>
            <person name="Cannon C."/>
            <person name="Castanera R."/>
            <person name="Culley D."/>
            <person name="Daum C."/>
            <person name="Ezra D."/>
            <person name="Gonzalez J."/>
            <person name="Henrissat B."/>
            <person name="Kuo A."/>
            <person name="Liang C."/>
            <person name="Lipzen A."/>
            <person name="Lutzoni F."/>
            <person name="Magnuson J."/>
            <person name="Mondo S."/>
            <person name="Nolan M."/>
            <person name="Ohm R."/>
            <person name="Pangilinan J."/>
            <person name="Park H.-J."/>
            <person name="Ramirez L."/>
            <person name="Alfaro M."/>
            <person name="Sun H."/>
            <person name="Tritt A."/>
            <person name="Yoshinaga Y."/>
            <person name="Zwiers L.-H."/>
            <person name="Turgeon B."/>
            <person name="Goodwin S."/>
            <person name="Spatafora J."/>
            <person name="Crous P."/>
            <person name="Grigoriev I."/>
        </authorList>
    </citation>
    <scope>NUCLEOTIDE SEQUENCE</scope>
    <source>
        <strain evidence="2">CBS 125425</strain>
    </source>
</reference>
<dbReference type="Proteomes" id="UP000799444">
    <property type="component" value="Unassembled WGS sequence"/>
</dbReference>
<dbReference type="AlphaFoldDB" id="A0A9P4V1A3"/>
<gene>
    <name evidence="2" type="ORF">EJ04DRAFT_553770</name>
</gene>
<protein>
    <recommendedName>
        <fullName evidence="4">BTB domain-containing protein</fullName>
    </recommendedName>
</protein>
<dbReference type="OrthoDB" id="3794120at2759"/>
<evidence type="ECO:0000313" key="3">
    <source>
        <dbReference type="Proteomes" id="UP000799444"/>
    </source>
</evidence>
<sequence length="339" mass="37673">MTNKQVQEQRDLRSVTTSSISGARKQSPIVLIDGGFESQHQFNTDDSALPPAFQPKHPSILAMSLKAEVQRRNVLRVQAYLKSLEQIVYGPATEEDDLEKQIRDIALKCTTKFPFKEYQASMNENIGTEVDEILKNPANRGASAPSGAAKRKAGREALPRRIENLNLKGLQELAGYLLARIWVLGQTEAHATDPVIALAYGEIVLENTDQAAVRLVVSWMYRNSEFNCTSAEQLYKVLTLAERLDMRNLVEICLSKLASATAQALEQIKADGVHLRGLVRSLSSPEPDKNNISPTGDHIFDIRVLFKYVICQENPPPNCFGSLSSMPLPKLKIWSCSIL</sequence>
<keyword evidence="3" id="KW-1185">Reference proteome</keyword>
<evidence type="ECO:0008006" key="4">
    <source>
        <dbReference type="Google" id="ProtNLM"/>
    </source>
</evidence>
<evidence type="ECO:0000256" key="1">
    <source>
        <dbReference type="SAM" id="MobiDB-lite"/>
    </source>
</evidence>
<name>A0A9P4V1A3_9PLEO</name>
<dbReference type="Gene3D" id="3.30.710.10">
    <property type="entry name" value="Potassium Channel Kv1.1, Chain A"/>
    <property type="match status" value="1"/>
</dbReference>
<organism evidence="2 3">
    <name type="scientific">Polyplosphaeria fusca</name>
    <dbReference type="NCBI Taxonomy" id="682080"/>
    <lineage>
        <taxon>Eukaryota</taxon>
        <taxon>Fungi</taxon>
        <taxon>Dikarya</taxon>
        <taxon>Ascomycota</taxon>
        <taxon>Pezizomycotina</taxon>
        <taxon>Dothideomycetes</taxon>
        <taxon>Pleosporomycetidae</taxon>
        <taxon>Pleosporales</taxon>
        <taxon>Tetraplosphaeriaceae</taxon>
        <taxon>Polyplosphaeria</taxon>
    </lineage>
</organism>
<comment type="caution">
    <text evidence="2">The sequence shown here is derived from an EMBL/GenBank/DDBJ whole genome shotgun (WGS) entry which is preliminary data.</text>
</comment>
<dbReference type="InterPro" id="IPR011333">
    <property type="entry name" value="SKP1/BTB/POZ_sf"/>
</dbReference>